<evidence type="ECO:0000256" key="1">
    <source>
        <dbReference type="SAM" id="SignalP"/>
    </source>
</evidence>
<keyword evidence="1" id="KW-0732">Signal</keyword>
<dbReference type="EMBL" id="JADBJN010000001">
    <property type="protein sequence ID" value="KAG5681503.1"/>
    <property type="molecule type" value="Genomic_DNA"/>
</dbReference>
<dbReference type="Proteomes" id="UP001107558">
    <property type="component" value="Chromosome 1"/>
</dbReference>
<gene>
    <name evidence="2" type="ORF">PVAND_010930</name>
</gene>
<comment type="caution">
    <text evidence="2">The sequence shown here is derived from an EMBL/GenBank/DDBJ whole genome shotgun (WGS) entry which is preliminary data.</text>
</comment>
<reference evidence="2" key="1">
    <citation type="submission" date="2021-03" db="EMBL/GenBank/DDBJ databases">
        <title>Chromosome level genome of the anhydrobiotic midge Polypedilum vanderplanki.</title>
        <authorList>
            <person name="Yoshida Y."/>
            <person name="Kikawada T."/>
            <person name="Gusev O."/>
        </authorList>
    </citation>
    <scope>NUCLEOTIDE SEQUENCE</scope>
    <source>
        <strain evidence="2">NIAS01</strain>
        <tissue evidence="2">Whole body or cell culture</tissue>
    </source>
</reference>
<feature type="signal peptide" evidence="1">
    <location>
        <begin position="1"/>
        <end position="22"/>
    </location>
</feature>
<proteinExistence type="predicted"/>
<dbReference type="AlphaFoldDB" id="A0A9J6CI09"/>
<keyword evidence="3" id="KW-1185">Reference proteome</keyword>
<evidence type="ECO:0000313" key="2">
    <source>
        <dbReference type="EMBL" id="KAG5681503.1"/>
    </source>
</evidence>
<protein>
    <submittedName>
        <fullName evidence="2">Uncharacterized protein</fullName>
    </submittedName>
</protein>
<sequence>MAATKTLFAIVIFLLVCHLTTFLCESRPQSDDGKKADVDGINVQDTDDEFVIKKPESTDQKYTDFLDELYKHDSEKQGTKSKRDVSDKIDIDESKAQFDIPKKPLATVNSADYDKFLGELYKHDELKRSERMIVFRYQQGVIEITS</sequence>
<dbReference type="OrthoDB" id="8036094at2759"/>
<accession>A0A9J6CI09</accession>
<evidence type="ECO:0000313" key="3">
    <source>
        <dbReference type="Proteomes" id="UP001107558"/>
    </source>
</evidence>
<feature type="chain" id="PRO_5039932090" evidence="1">
    <location>
        <begin position="23"/>
        <end position="146"/>
    </location>
</feature>
<organism evidence="2 3">
    <name type="scientific">Polypedilum vanderplanki</name>
    <name type="common">Sleeping chironomid midge</name>
    <dbReference type="NCBI Taxonomy" id="319348"/>
    <lineage>
        <taxon>Eukaryota</taxon>
        <taxon>Metazoa</taxon>
        <taxon>Ecdysozoa</taxon>
        <taxon>Arthropoda</taxon>
        <taxon>Hexapoda</taxon>
        <taxon>Insecta</taxon>
        <taxon>Pterygota</taxon>
        <taxon>Neoptera</taxon>
        <taxon>Endopterygota</taxon>
        <taxon>Diptera</taxon>
        <taxon>Nematocera</taxon>
        <taxon>Chironomoidea</taxon>
        <taxon>Chironomidae</taxon>
        <taxon>Chironominae</taxon>
        <taxon>Polypedilum</taxon>
        <taxon>Polypedilum</taxon>
    </lineage>
</organism>
<name>A0A9J6CI09_POLVA</name>